<dbReference type="EMBL" id="FNVU01000010">
    <property type="protein sequence ID" value="SEG75966.1"/>
    <property type="molecule type" value="Genomic_DNA"/>
</dbReference>
<sequence>MNRYCFLLRVRPDRLDEYRERHAQVWPEMLRALDATGWHNYSIFAADDGLIVGYVEADDLAAAQAAMARTEVNARWQAEMAPYFTGLHGQPPDEGFQLLRQIFNLDDQLRASGEGPGR</sequence>
<name>A0A1H6CU83_9ACTN</name>
<dbReference type="Proteomes" id="UP000236754">
    <property type="component" value="Unassembled WGS sequence"/>
</dbReference>
<dbReference type="GO" id="GO:0016857">
    <property type="term" value="F:racemase and epimerase activity, acting on carbohydrates and derivatives"/>
    <property type="evidence" value="ECO:0007669"/>
    <property type="project" value="InterPro"/>
</dbReference>
<dbReference type="GO" id="GO:0019301">
    <property type="term" value="P:rhamnose catabolic process"/>
    <property type="evidence" value="ECO:0007669"/>
    <property type="project" value="TreeGrafter"/>
</dbReference>
<keyword evidence="2" id="KW-1185">Reference proteome</keyword>
<dbReference type="Gene3D" id="3.30.70.100">
    <property type="match status" value="1"/>
</dbReference>
<dbReference type="SUPFAM" id="SSF54909">
    <property type="entry name" value="Dimeric alpha+beta barrel"/>
    <property type="match status" value="1"/>
</dbReference>
<organism evidence="1 2">
    <name type="scientific">Actinacidiphila yanglinensis</name>
    <dbReference type="NCBI Taxonomy" id="310779"/>
    <lineage>
        <taxon>Bacteria</taxon>
        <taxon>Bacillati</taxon>
        <taxon>Actinomycetota</taxon>
        <taxon>Actinomycetes</taxon>
        <taxon>Kitasatosporales</taxon>
        <taxon>Streptomycetaceae</taxon>
        <taxon>Actinacidiphila</taxon>
    </lineage>
</organism>
<accession>A0A1H6CU83</accession>
<proteinExistence type="predicted"/>
<gene>
    <name evidence="1" type="ORF">SAMN05216223_11033</name>
</gene>
<dbReference type="OrthoDB" id="9799608at2"/>
<dbReference type="RefSeq" id="WP_103887835.1">
    <property type="nucleotide sequence ID" value="NZ_FNVU01000010.1"/>
</dbReference>
<evidence type="ECO:0000313" key="2">
    <source>
        <dbReference type="Proteomes" id="UP000236754"/>
    </source>
</evidence>
<dbReference type="PANTHER" id="PTHR34389:SF2">
    <property type="entry name" value="L-RHAMNOSE MUTAROTASE"/>
    <property type="match status" value="1"/>
</dbReference>
<dbReference type="InterPro" id="IPR008000">
    <property type="entry name" value="Rham/fucose_mutarotase"/>
</dbReference>
<dbReference type="Pfam" id="PF05336">
    <property type="entry name" value="rhaM"/>
    <property type="match status" value="1"/>
</dbReference>
<dbReference type="AlphaFoldDB" id="A0A1H6CU83"/>
<protein>
    <submittedName>
        <fullName evidence="1">L-rhamnose mutarotase</fullName>
    </submittedName>
</protein>
<dbReference type="PANTHER" id="PTHR34389">
    <property type="entry name" value="L-RHAMNOSE MUTAROTASE"/>
    <property type="match status" value="1"/>
</dbReference>
<reference evidence="1 2" key="1">
    <citation type="submission" date="2016-10" db="EMBL/GenBank/DDBJ databases">
        <authorList>
            <person name="de Groot N.N."/>
        </authorList>
    </citation>
    <scope>NUCLEOTIDE SEQUENCE [LARGE SCALE GENOMIC DNA]</scope>
    <source>
        <strain evidence="1 2">CGMCC 4.2023</strain>
    </source>
</reference>
<dbReference type="InterPro" id="IPR011008">
    <property type="entry name" value="Dimeric_a/b-barrel"/>
</dbReference>
<evidence type="ECO:0000313" key="1">
    <source>
        <dbReference type="EMBL" id="SEG75966.1"/>
    </source>
</evidence>